<gene>
    <name evidence="1" type="ordered locus">SACOL0280</name>
</gene>
<dbReference type="KEGG" id="sac:SACOL0280"/>
<dbReference type="EMBL" id="CP000046">
    <property type="protein sequence ID" value="AAW38834.1"/>
    <property type="molecule type" value="Genomic_DNA"/>
</dbReference>
<proteinExistence type="predicted"/>
<accession>A0A0H2X059</accession>
<evidence type="ECO:0000313" key="2">
    <source>
        <dbReference type="Proteomes" id="UP000000530"/>
    </source>
</evidence>
<name>A0A0H2X059_STAAC</name>
<reference evidence="1 2" key="1">
    <citation type="journal article" date="2005" name="J. Bacteriol.">
        <title>Insights on evolution of virulence and resistance from the complete genome analysis of an early methicillin-resistant Staphylococcus aureus strain and a biofilm-producing methicillin-resistant Staphylococcus epidermidis strain.</title>
        <authorList>
            <person name="Gill S.R."/>
            <person name="Fouts D.E."/>
            <person name="Archer G.L."/>
            <person name="Mongodin E.F."/>
            <person name="Deboy R.T."/>
            <person name="Ravel J."/>
            <person name="Paulsen I.T."/>
            <person name="Kolonay J.F."/>
            <person name="Brinkac L."/>
            <person name="Beanan M."/>
            <person name="Dodson R.J."/>
            <person name="Daugherty S.C."/>
            <person name="Madupu R."/>
            <person name="Angiuoli S.V."/>
            <person name="Durkin A.S."/>
            <person name="Haft D.H."/>
            <person name="Vamathevan J."/>
            <person name="Khouri H."/>
            <person name="Utterback T."/>
            <person name="Lee C."/>
            <person name="Dimitrov G."/>
            <person name="Jiang L."/>
            <person name="Qin H."/>
            <person name="Weidman J."/>
            <person name="Tran K."/>
            <person name="Kang K."/>
            <person name="Hance I.R."/>
            <person name="Nelson K.E."/>
            <person name="Fraser C.M."/>
        </authorList>
    </citation>
    <scope>NUCLEOTIDE SEQUENCE [LARGE SCALE GENOMIC DNA]</scope>
    <source>
        <strain evidence="1 2">COL</strain>
    </source>
</reference>
<evidence type="ECO:0000313" key="1">
    <source>
        <dbReference type="EMBL" id="AAW38834.1"/>
    </source>
</evidence>
<dbReference type="RefSeq" id="WP_000175722.1">
    <property type="nucleotide sequence ID" value="NC_002951.2"/>
</dbReference>
<dbReference type="HOGENOM" id="CLU_178577_0_0_9"/>
<organism evidence="1 2">
    <name type="scientific">Staphylococcus aureus (strain COL)</name>
    <dbReference type="NCBI Taxonomy" id="93062"/>
    <lineage>
        <taxon>Bacteria</taxon>
        <taxon>Bacillati</taxon>
        <taxon>Bacillota</taxon>
        <taxon>Bacilli</taxon>
        <taxon>Bacillales</taxon>
        <taxon>Staphylococcaceae</taxon>
        <taxon>Staphylococcus</taxon>
    </lineage>
</organism>
<dbReference type="AlphaFoldDB" id="A0A0H2X059"/>
<dbReference type="Proteomes" id="UP000000530">
    <property type="component" value="Chromosome"/>
</dbReference>
<dbReference type="GeneID" id="66838594"/>
<protein>
    <submittedName>
        <fullName evidence="1">Uncharacterized protein</fullName>
    </submittedName>
</protein>
<sequence length="105" mass="11415">MTLSGKISVKAETIAHVVKELESISQKYDEIAQNFGKIAQLNYYSSEKAAHSMENGYSSAATVISGLKGPLSTLGGGVMNSAQKFFEADEHWGTEFAKLYYNIEG</sequence>
<dbReference type="SMR" id="A0A0H2X059"/>